<dbReference type="InterPro" id="IPR041583">
    <property type="entry name" value="TetR_C_31"/>
</dbReference>
<feature type="domain" description="HTH tetR-type" evidence="3">
    <location>
        <begin position="1"/>
        <end position="61"/>
    </location>
</feature>
<evidence type="ECO:0000313" key="4">
    <source>
        <dbReference type="EMBL" id="MFD0685013.1"/>
    </source>
</evidence>
<dbReference type="RefSeq" id="WP_131762491.1">
    <property type="nucleotide sequence ID" value="NZ_CAACUY010000230.1"/>
</dbReference>
<dbReference type="SUPFAM" id="SSF46689">
    <property type="entry name" value="Homeodomain-like"/>
    <property type="match status" value="1"/>
</dbReference>
<gene>
    <name evidence="4" type="ORF">ACFQZM_10925</name>
</gene>
<dbReference type="PANTHER" id="PTHR30055:SF219">
    <property type="entry name" value="TRANSCRIPTIONAL REGULATORY PROTEIN"/>
    <property type="match status" value="1"/>
</dbReference>
<evidence type="ECO:0000259" key="3">
    <source>
        <dbReference type="PROSITE" id="PS50977"/>
    </source>
</evidence>
<accession>A0ABW2XI81</accession>
<dbReference type="InterPro" id="IPR036271">
    <property type="entry name" value="Tet_transcr_reg_TetR-rel_C_sf"/>
</dbReference>
<keyword evidence="5" id="KW-1185">Reference proteome</keyword>
<evidence type="ECO:0000313" key="5">
    <source>
        <dbReference type="Proteomes" id="UP001597063"/>
    </source>
</evidence>
<dbReference type="PRINTS" id="PR00455">
    <property type="entry name" value="HTHTETR"/>
</dbReference>
<evidence type="ECO:0000256" key="1">
    <source>
        <dbReference type="ARBA" id="ARBA00023125"/>
    </source>
</evidence>
<dbReference type="PANTHER" id="PTHR30055">
    <property type="entry name" value="HTH-TYPE TRANSCRIPTIONAL REGULATOR RUTR"/>
    <property type="match status" value="1"/>
</dbReference>
<proteinExistence type="predicted"/>
<name>A0ABW2XI81_9ACTN</name>
<protein>
    <submittedName>
        <fullName evidence="4">TetR/AcrR family transcriptional regulator</fullName>
    </submittedName>
</protein>
<dbReference type="Gene3D" id="1.10.357.10">
    <property type="entry name" value="Tetracycline Repressor, domain 2"/>
    <property type="match status" value="1"/>
</dbReference>
<keyword evidence="1 2" id="KW-0238">DNA-binding</keyword>
<dbReference type="Pfam" id="PF00440">
    <property type="entry name" value="TetR_N"/>
    <property type="match status" value="1"/>
</dbReference>
<dbReference type="PROSITE" id="PS50977">
    <property type="entry name" value="HTH_TETR_2"/>
    <property type="match status" value="1"/>
</dbReference>
<dbReference type="Proteomes" id="UP001597063">
    <property type="component" value="Unassembled WGS sequence"/>
</dbReference>
<sequence>MGHREDLLAGAKRCLYEKGYARTTARDIVEASGANLASIGYHYGTKEALLNAAVMEAAEECGRELERALSEAGDLPDDPIERFERTWTRVIELFERNRPLWAAQFDAMTQIDHVPDVRRYFVEAQQRAQKGLVELLLGTGLPEATETAAGQFYHALLSGAMMQWMIDPEHAATGESLAEALRAIVENVGRAGSPMTV</sequence>
<comment type="caution">
    <text evidence="4">The sequence shown here is derived from an EMBL/GenBank/DDBJ whole genome shotgun (WGS) entry which is preliminary data.</text>
</comment>
<dbReference type="InterPro" id="IPR001647">
    <property type="entry name" value="HTH_TetR"/>
</dbReference>
<dbReference type="SUPFAM" id="SSF48498">
    <property type="entry name" value="Tetracyclin repressor-like, C-terminal domain"/>
    <property type="match status" value="1"/>
</dbReference>
<dbReference type="EMBL" id="JBHTGP010000006">
    <property type="protein sequence ID" value="MFD0685013.1"/>
    <property type="molecule type" value="Genomic_DNA"/>
</dbReference>
<evidence type="ECO:0000256" key="2">
    <source>
        <dbReference type="PROSITE-ProRule" id="PRU00335"/>
    </source>
</evidence>
<reference evidence="5" key="1">
    <citation type="journal article" date="2019" name="Int. J. Syst. Evol. Microbiol.">
        <title>The Global Catalogue of Microorganisms (GCM) 10K type strain sequencing project: providing services to taxonomists for standard genome sequencing and annotation.</title>
        <authorList>
            <consortium name="The Broad Institute Genomics Platform"/>
            <consortium name="The Broad Institute Genome Sequencing Center for Infectious Disease"/>
            <person name="Wu L."/>
            <person name="Ma J."/>
        </authorList>
    </citation>
    <scope>NUCLEOTIDE SEQUENCE [LARGE SCALE GENOMIC DNA]</scope>
    <source>
        <strain evidence="5">JCM 9371</strain>
    </source>
</reference>
<dbReference type="InterPro" id="IPR050109">
    <property type="entry name" value="HTH-type_TetR-like_transc_reg"/>
</dbReference>
<organism evidence="4 5">
    <name type="scientific">Actinomadura fibrosa</name>
    <dbReference type="NCBI Taxonomy" id="111802"/>
    <lineage>
        <taxon>Bacteria</taxon>
        <taxon>Bacillati</taxon>
        <taxon>Actinomycetota</taxon>
        <taxon>Actinomycetes</taxon>
        <taxon>Streptosporangiales</taxon>
        <taxon>Thermomonosporaceae</taxon>
        <taxon>Actinomadura</taxon>
    </lineage>
</organism>
<feature type="DNA-binding region" description="H-T-H motif" evidence="2">
    <location>
        <begin position="24"/>
        <end position="43"/>
    </location>
</feature>
<dbReference type="InterPro" id="IPR009057">
    <property type="entry name" value="Homeodomain-like_sf"/>
</dbReference>
<dbReference type="Pfam" id="PF17940">
    <property type="entry name" value="TetR_C_31"/>
    <property type="match status" value="1"/>
</dbReference>